<dbReference type="InterPro" id="IPR025159">
    <property type="entry name" value="AbiEi_N"/>
</dbReference>
<comment type="caution">
    <text evidence="3">The sequence shown here is derived from an EMBL/GenBank/DDBJ whole genome shotgun (WGS) entry which is preliminary data.</text>
</comment>
<sequence length="365" mass="39356">MPHPVVPAPAGTTAPRKPFQRHGQGGPACPQPSNRAGAPWSETPILAGMSELSSAHALAATQHGVLTREQALQCGLSEHRLGRLLRTGQWSRIRTGVYFVSPGCGEAPALATRVMAAQLAYGPRAVAVGPTAARLWRMQGLLPGPGHETVHLGLPGGTRARRQGLSLHGWSIDPGQVTLYNGIRLTTPARTLCDTVLLTDRHSAVSVIDSALQRGLVHHDDLEALSRANTGRACARRTQPWWGLTDGRSHSTFETRLRLLCYDAGIAPETLQHPVRDAAGTVIGHADLAWPSWGVVVEADGSGPHRLPDALFADRYRQNAMVTAPQPLVLLRFAWRDLHRPRDIVAMIHQARRSAATRAAADRPP</sequence>
<feature type="domain" description="AbiEi antitoxin N-terminal" evidence="2">
    <location>
        <begin position="58"/>
        <end position="98"/>
    </location>
</feature>
<reference evidence="4" key="1">
    <citation type="journal article" date="2019" name="Int. J. Syst. Evol. Microbiol.">
        <title>The Global Catalogue of Microorganisms (GCM) 10K type strain sequencing project: providing services to taxonomists for standard genome sequencing and annotation.</title>
        <authorList>
            <consortium name="The Broad Institute Genomics Platform"/>
            <consortium name="The Broad Institute Genome Sequencing Center for Infectious Disease"/>
            <person name="Wu L."/>
            <person name="Ma J."/>
        </authorList>
    </citation>
    <scope>NUCLEOTIDE SEQUENCE [LARGE SCALE GENOMIC DNA]</scope>
    <source>
        <strain evidence="4">JCM 17137</strain>
    </source>
</reference>
<dbReference type="Pfam" id="PF13338">
    <property type="entry name" value="AbiEi_4"/>
    <property type="match status" value="1"/>
</dbReference>
<accession>A0ABP7EXK9</accession>
<gene>
    <name evidence="3" type="ORF">GCM10022402_04330</name>
</gene>
<proteinExistence type="predicted"/>
<protein>
    <recommendedName>
        <fullName evidence="2">AbiEi antitoxin N-terminal domain-containing protein</fullName>
    </recommendedName>
</protein>
<evidence type="ECO:0000256" key="1">
    <source>
        <dbReference type="SAM" id="MobiDB-lite"/>
    </source>
</evidence>
<name>A0ABP7EXK9_9ACTN</name>
<organism evidence="3 4">
    <name type="scientific">Salinactinospora qingdaonensis</name>
    <dbReference type="NCBI Taxonomy" id="702744"/>
    <lineage>
        <taxon>Bacteria</taxon>
        <taxon>Bacillati</taxon>
        <taxon>Actinomycetota</taxon>
        <taxon>Actinomycetes</taxon>
        <taxon>Streptosporangiales</taxon>
        <taxon>Nocardiopsidaceae</taxon>
        <taxon>Salinactinospora</taxon>
    </lineage>
</organism>
<dbReference type="EMBL" id="BAABDD010000001">
    <property type="protein sequence ID" value="GAA3726731.1"/>
    <property type="molecule type" value="Genomic_DNA"/>
</dbReference>
<evidence type="ECO:0000313" key="3">
    <source>
        <dbReference type="EMBL" id="GAA3726731.1"/>
    </source>
</evidence>
<evidence type="ECO:0000259" key="2">
    <source>
        <dbReference type="Pfam" id="PF13338"/>
    </source>
</evidence>
<keyword evidence="4" id="KW-1185">Reference proteome</keyword>
<evidence type="ECO:0000313" key="4">
    <source>
        <dbReference type="Proteomes" id="UP001500908"/>
    </source>
</evidence>
<dbReference type="Proteomes" id="UP001500908">
    <property type="component" value="Unassembled WGS sequence"/>
</dbReference>
<feature type="region of interest" description="Disordered" evidence="1">
    <location>
        <begin position="1"/>
        <end position="39"/>
    </location>
</feature>